<gene>
    <name evidence="2" type="ORF">OUZ56_023184</name>
</gene>
<evidence type="ECO:0000313" key="3">
    <source>
        <dbReference type="Proteomes" id="UP001234178"/>
    </source>
</evidence>
<feature type="transmembrane region" description="Helical" evidence="1">
    <location>
        <begin position="7"/>
        <end position="27"/>
    </location>
</feature>
<protein>
    <submittedName>
        <fullName evidence="2">Uncharacterized protein</fullName>
    </submittedName>
</protein>
<keyword evidence="1" id="KW-0472">Membrane</keyword>
<proteinExistence type="predicted"/>
<dbReference type="Proteomes" id="UP001234178">
    <property type="component" value="Unassembled WGS sequence"/>
</dbReference>
<evidence type="ECO:0000313" key="2">
    <source>
        <dbReference type="EMBL" id="KAK4030208.1"/>
    </source>
</evidence>
<keyword evidence="1" id="KW-0812">Transmembrane</keyword>
<dbReference type="EMBL" id="JAOYFB010000039">
    <property type="protein sequence ID" value="KAK4030208.1"/>
    <property type="molecule type" value="Genomic_DNA"/>
</dbReference>
<organism evidence="2 3">
    <name type="scientific">Daphnia magna</name>
    <dbReference type="NCBI Taxonomy" id="35525"/>
    <lineage>
        <taxon>Eukaryota</taxon>
        <taxon>Metazoa</taxon>
        <taxon>Ecdysozoa</taxon>
        <taxon>Arthropoda</taxon>
        <taxon>Crustacea</taxon>
        <taxon>Branchiopoda</taxon>
        <taxon>Diplostraca</taxon>
        <taxon>Cladocera</taxon>
        <taxon>Anomopoda</taxon>
        <taxon>Daphniidae</taxon>
        <taxon>Daphnia</taxon>
    </lineage>
</organism>
<feature type="transmembrane region" description="Helical" evidence="1">
    <location>
        <begin position="33"/>
        <end position="58"/>
    </location>
</feature>
<accession>A0ABR0AYJ6</accession>
<evidence type="ECO:0000256" key="1">
    <source>
        <dbReference type="SAM" id="Phobius"/>
    </source>
</evidence>
<keyword evidence="3" id="KW-1185">Reference proteome</keyword>
<name>A0ABR0AYJ6_9CRUS</name>
<keyword evidence="1" id="KW-1133">Transmembrane helix</keyword>
<sequence length="80" mass="8637">MICGIASIGIQIAAITIFLAKFGYYYITFTSNVVGYGIWGGALNLIAGCLGIALTYAFTAHAYGYLNIQHVTHGYDWNGH</sequence>
<comment type="caution">
    <text evidence="2">The sequence shown here is derived from an EMBL/GenBank/DDBJ whole genome shotgun (WGS) entry which is preliminary data.</text>
</comment>
<reference evidence="2 3" key="1">
    <citation type="journal article" date="2023" name="Nucleic Acids Res.">
        <title>The hologenome of Daphnia magna reveals possible DNA methylation and microbiome-mediated evolution of the host genome.</title>
        <authorList>
            <person name="Chaturvedi A."/>
            <person name="Li X."/>
            <person name="Dhandapani V."/>
            <person name="Marshall H."/>
            <person name="Kissane S."/>
            <person name="Cuenca-Cambronero M."/>
            <person name="Asole G."/>
            <person name="Calvet F."/>
            <person name="Ruiz-Romero M."/>
            <person name="Marangio P."/>
            <person name="Guigo R."/>
            <person name="Rago D."/>
            <person name="Mirbahai L."/>
            <person name="Eastwood N."/>
            <person name="Colbourne J.K."/>
            <person name="Zhou J."/>
            <person name="Mallon E."/>
            <person name="Orsini L."/>
        </authorList>
    </citation>
    <scope>NUCLEOTIDE SEQUENCE [LARGE SCALE GENOMIC DNA]</scope>
    <source>
        <strain evidence="2">LRV0_1</strain>
    </source>
</reference>